<feature type="chain" id="PRO_5042199140" evidence="7">
    <location>
        <begin position="25"/>
        <end position="362"/>
    </location>
</feature>
<evidence type="ECO:0000256" key="2">
    <source>
        <dbReference type="ARBA" id="ARBA00022692"/>
    </source>
</evidence>
<dbReference type="GO" id="GO:0030134">
    <property type="term" value="C:COPII-coated ER to Golgi transport vesicle"/>
    <property type="evidence" value="ECO:0007669"/>
    <property type="project" value="TreeGrafter"/>
</dbReference>
<evidence type="ECO:0000256" key="7">
    <source>
        <dbReference type="SAM" id="SignalP"/>
    </source>
</evidence>
<gene>
    <name evidence="9" type="ORF">GGX14DRAFT_525661</name>
</gene>
<evidence type="ECO:0000256" key="3">
    <source>
        <dbReference type="ARBA" id="ARBA00022729"/>
    </source>
</evidence>
<keyword evidence="4 6" id="KW-1133">Transmembrane helix</keyword>
<dbReference type="SUPFAM" id="SSF49899">
    <property type="entry name" value="Concanavalin A-like lectins/glucanases"/>
    <property type="match status" value="1"/>
</dbReference>
<dbReference type="AlphaFoldDB" id="A0AAD6V1V4"/>
<accession>A0AAD6V1V4</accession>
<dbReference type="EMBL" id="JARJCW010000072">
    <property type="protein sequence ID" value="KAJ7198523.1"/>
    <property type="molecule type" value="Genomic_DNA"/>
</dbReference>
<feature type="signal peptide" evidence="7">
    <location>
        <begin position="1"/>
        <end position="24"/>
    </location>
</feature>
<dbReference type="Gene3D" id="2.60.120.200">
    <property type="match status" value="1"/>
</dbReference>
<dbReference type="Pfam" id="PF03388">
    <property type="entry name" value="Lectin_leg-like"/>
    <property type="match status" value="1"/>
</dbReference>
<protein>
    <submittedName>
        <fullName evidence="9">Concanavalin A-like lectin/glucanase domain-containing protein</fullName>
    </submittedName>
</protein>
<dbReference type="InterPro" id="IPR013320">
    <property type="entry name" value="ConA-like_dom_sf"/>
</dbReference>
<reference evidence="9" key="1">
    <citation type="submission" date="2023-03" db="EMBL/GenBank/DDBJ databases">
        <title>Massive genome expansion in bonnet fungi (Mycena s.s.) driven by repeated elements and novel gene families across ecological guilds.</title>
        <authorList>
            <consortium name="Lawrence Berkeley National Laboratory"/>
            <person name="Harder C.B."/>
            <person name="Miyauchi S."/>
            <person name="Viragh M."/>
            <person name="Kuo A."/>
            <person name="Thoen E."/>
            <person name="Andreopoulos B."/>
            <person name="Lu D."/>
            <person name="Skrede I."/>
            <person name="Drula E."/>
            <person name="Henrissat B."/>
            <person name="Morin E."/>
            <person name="Kohler A."/>
            <person name="Barry K."/>
            <person name="LaButti K."/>
            <person name="Morin E."/>
            <person name="Salamov A."/>
            <person name="Lipzen A."/>
            <person name="Mereny Z."/>
            <person name="Hegedus B."/>
            <person name="Baldrian P."/>
            <person name="Stursova M."/>
            <person name="Weitz H."/>
            <person name="Taylor A."/>
            <person name="Grigoriev I.V."/>
            <person name="Nagy L.G."/>
            <person name="Martin F."/>
            <person name="Kauserud H."/>
        </authorList>
    </citation>
    <scope>NUCLEOTIDE SEQUENCE</scope>
    <source>
        <strain evidence="9">9144</strain>
    </source>
</reference>
<dbReference type="PANTHER" id="PTHR12223:SF45">
    <property type="entry name" value="RE50040P"/>
    <property type="match status" value="1"/>
</dbReference>
<dbReference type="PANTHER" id="PTHR12223">
    <property type="entry name" value="VESICULAR MANNOSE-BINDING LECTIN"/>
    <property type="match status" value="1"/>
</dbReference>
<dbReference type="GO" id="GO:0005793">
    <property type="term" value="C:endoplasmic reticulum-Golgi intermediate compartment"/>
    <property type="evidence" value="ECO:0007669"/>
    <property type="project" value="TreeGrafter"/>
</dbReference>
<comment type="caution">
    <text evidence="9">The sequence shown here is derived from an EMBL/GenBank/DDBJ whole genome shotgun (WGS) entry which is preliminary data.</text>
</comment>
<feature type="domain" description="L-type lectin-like" evidence="8">
    <location>
        <begin position="40"/>
        <end position="280"/>
    </location>
</feature>
<sequence length="362" mass="40445">MILLYNLLSLSLFAFSHFLGLAHAADDDKTKIGNSTIERTVQLRTHSLFAPYIDQDLQNRWWDFGADAYVNTNKHVRLTRQRPSQMGWLWSRLPITASNFVIEIEFKVSGEPGHLFGDGMAIWLTKERAQPGPVFGSKGFLSLRLYSAPVTFFVVDNFEGLAIFLDTFSNTRHSYSFPRILGMIGDGKTSYNVGNDGDGQEIGSCSANFRQTNVATKLKITYVKDGFLDVKIQFRAWDEWTDCFRKEKVGLISAPFLGFSALTGDVSDNHDIIAVTTYSAVLSPASAQRDKPTFFSLSRGPQDKGTWLGLLLKLFLVAGICVGAYYGYEEYKRRNMYGAGNFAGVRGGGYGSGYGSRYDKRF</sequence>
<dbReference type="GO" id="GO:0006888">
    <property type="term" value="P:endoplasmic reticulum to Golgi vesicle-mediated transport"/>
    <property type="evidence" value="ECO:0007669"/>
    <property type="project" value="TreeGrafter"/>
</dbReference>
<dbReference type="Proteomes" id="UP001219525">
    <property type="component" value="Unassembled WGS sequence"/>
</dbReference>
<dbReference type="CDD" id="cd07308">
    <property type="entry name" value="lectin_leg-like"/>
    <property type="match status" value="1"/>
</dbReference>
<evidence type="ECO:0000256" key="4">
    <source>
        <dbReference type="ARBA" id="ARBA00022989"/>
    </source>
</evidence>
<evidence type="ECO:0000256" key="6">
    <source>
        <dbReference type="SAM" id="Phobius"/>
    </source>
</evidence>
<dbReference type="PROSITE" id="PS51328">
    <property type="entry name" value="L_LECTIN_LIKE"/>
    <property type="match status" value="1"/>
</dbReference>
<dbReference type="GO" id="GO:0000139">
    <property type="term" value="C:Golgi membrane"/>
    <property type="evidence" value="ECO:0007669"/>
    <property type="project" value="TreeGrafter"/>
</dbReference>
<evidence type="ECO:0000313" key="9">
    <source>
        <dbReference type="EMBL" id="KAJ7198523.1"/>
    </source>
</evidence>
<comment type="subcellular location">
    <subcellularLocation>
        <location evidence="1">Membrane</location>
        <topology evidence="1">Single-pass type I membrane protein</topology>
    </subcellularLocation>
</comment>
<evidence type="ECO:0000259" key="8">
    <source>
        <dbReference type="PROSITE" id="PS51328"/>
    </source>
</evidence>
<dbReference type="InterPro" id="IPR005052">
    <property type="entry name" value="Lectin_leg"/>
</dbReference>
<name>A0AAD6V1V4_9AGAR</name>
<dbReference type="GO" id="GO:0005537">
    <property type="term" value="F:D-mannose binding"/>
    <property type="evidence" value="ECO:0007669"/>
    <property type="project" value="TreeGrafter"/>
</dbReference>
<dbReference type="InterPro" id="IPR051136">
    <property type="entry name" value="Intracellular_Lectin-GPT"/>
</dbReference>
<keyword evidence="5 6" id="KW-0472">Membrane</keyword>
<dbReference type="GO" id="GO:0005789">
    <property type="term" value="C:endoplasmic reticulum membrane"/>
    <property type="evidence" value="ECO:0007669"/>
    <property type="project" value="TreeGrafter"/>
</dbReference>
<evidence type="ECO:0000256" key="1">
    <source>
        <dbReference type="ARBA" id="ARBA00004479"/>
    </source>
</evidence>
<organism evidence="9 10">
    <name type="scientific">Mycena pura</name>
    <dbReference type="NCBI Taxonomy" id="153505"/>
    <lineage>
        <taxon>Eukaryota</taxon>
        <taxon>Fungi</taxon>
        <taxon>Dikarya</taxon>
        <taxon>Basidiomycota</taxon>
        <taxon>Agaricomycotina</taxon>
        <taxon>Agaricomycetes</taxon>
        <taxon>Agaricomycetidae</taxon>
        <taxon>Agaricales</taxon>
        <taxon>Marasmiineae</taxon>
        <taxon>Mycenaceae</taxon>
        <taxon>Mycena</taxon>
    </lineage>
</organism>
<proteinExistence type="predicted"/>
<evidence type="ECO:0000313" key="10">
    <source>
        <dbReference type="Proteomes" id="UP001219525"/>
    </source>
</evidence>
<evidence type="ECO:0000256" key="5">
    <source>
        <dbReference type="ARBA" id="ARBA00023136"/>
    </source>
</evidence>
<keyword evidence="3 7" id="KW-0732">Signal</keyword>
<keyword evidence="2 6" id="KW-0812">Transmembrane</keyword>
<feature type="transmembrane region" description="Helical" evidence="6">
    <location>
        <begin position="307"/>
        <end position="328"/>
    </location>
</feature>
<keyword evidence="10" id="KW-1185">Reference proteome</keyword>